<dbReference type="STRING" id="431943.CKL_2460"/>
<dbReference type="PANTHER" id="PTHR42846">
    <property type="entry name" value="NI-SIROHYDROCHLORIN A,C-DIAMIDE REDUCTIVE CYCLASE COMPLEX, COMPONENT CFBD"/>
    <property type="match status" value="1"/>
</dbReference>
<accession>A5N026</accession>
<dbReference type="Gene3D" id="3.40.50.1980">
    <property type="entry name" value="Nitrogenase molybdenum iron protein domain"/>
    <property type="match status" value="1"/>
</dbReference>
<name>A5N026_CLOK5</name>
<protein>
    <submittedName>
        <fullName evidence="2">NifE2</fullName>
    </submittedName>
</protein>
<organism evidence="2 3">
    <name type="scientific">Clostridium kluyveri (strain ATCC 8527 / DSM 555 / NBRC 12016 / NCIMB 10680 / K1)</name>
    <dbReference type="NCBI Taxonomy" id="431943"/>
    <lineage>
        <taxon>Bacteria</taxon>
        <taxon>Bacillati</taxon>
        <taxon>Bacillota</taxon>
        <taxon>Clostridia</taxon>
        <taxon>Eubacteriales</taxon>
        <taxon>Clostridiaceae</taxon>
        <taxon>Clostridium</taxon>
    </lineage>
</organism>
<dbReference type="InterPro" id="IPR052673">
    <property type="entry name" value="Ni-siroh_cyclase_CfbD"/>
</dbReference>
<reference evidence="2 3" key="1">
    <citation type="journal article" date="2008" name="Proc. Natl. Acad. Sci. U.S.A.">
        <title>The genome of Clostridium kluyveri, a strict anaerobe with unique metabolic features.</title>
        <authorList>
            <person name="Seedorf H."/>
            <person name="Fricke W.F."/>
            <person name="Veith B."/>
            <person name="Brueggemann H."/>
            <person name="Liesegang H."/>
            <person name="Strittmatter A."/>
            <person name="Miethke M."/>
            <person name="Buckel W."/>
            <person name="Hinderberger J."/>
            <person name="Li F."/>
            <person name="Hagemeier C."/>
            <person name="Thauer R.K."/>
            <person name="Gottschalk G."/>
        </authorList>
    </citation>
    <scope>NUCLEOTIDE SEQUENCE [LARGE SCALE GENOMIC DNA]</scope>
    <source>
        <strain evidence="3">ATCC 8527 / DSM 555 / NCIMB 10680</strain>
    </source>
</reference>
<dbReference type="KEGG" id="ckl:CKL_2460"/>
<dbReference type="HOGENOM" id="CLU_051833_0_0_9"/>
<dbReference type="Proteomes" id="UP000002411">
    <property type="component" value="Chromosome"/>
</dbReference>
<sequence length="431" mass="48576">MNELKHLKHLSAVKSNTGIKFLTPAVSPGNHCPMRIASVIVEDIKGLSSLLVGMQEYTTHSRLFSPNPEGKHGELHWLYVLDAQEVVFGCRNSLMGALRKMDKAGAKAILMIVTCVPELIGEDIEGIVHEIQPELSAQVTFVLLGQFKNISYPPGSWKTMEALGVLMKAKKTEPARINILGRSPEEKHIPMPSLLPELVKRSFALRYLAPGASLTDFQSAPDAALNLVVCPFMQPLAVKMEREFSVPYIALHTLYDVKRIHRTYEGIAKHFGFSWDNAFEEERQEALTLQNQAKERLDGLRYVFCLRIDIPIPMAIYLARLGMEPLLLHLEEYYPEDRSYAKELVSMGYNPWICRMVNAEADLLVLEKLAPDLCFGYLSDINKNIPCVLDMFDFYGQVGYGRTSNLLRRILGVLDEVHLRERGNKHGPASI</sequence>
<dbReference type="eggNOG" id="COG2710">
    <property type="taxonomic scope" value="Bacteria"/>
</dbReference>
<evidence type="ECO:0000313" key="2">
    <source>
        <dbReference type="EMBL" id="EDK34472.1"/>
    </source>
</evidence>
<dbReference type="RefSeq" id="WP_012102806.1">
    <property type="nucleotide sequence ID" value="NC_009706.1"/>
</dbReference>
<dbReference type="Gene3D" id="3.40.50.12380">
    <property type="entry name" value="Nitrogenase MoFe cofactor biosynthesis protein NifE, C-terminal"/>
    <property type="match status" value="1"/>
</dbReference>
<evidence type="ECO:0000313" key="3">
    <source>
        <dbReference type="Proteomes" id="UP000002411"/>
    </source>
</evidence>
<gene>
    <name evidence="2" type="primary">nifE2</name>
    <name evidence="2" type="ordered locus">CKL_2460</name>
</gene>
<evidence type="ECO:0000259" key="1">
    <source>
        <dbReference type="Pfam" id="PF00148"/>
    </source>
</evidence>
<feature type="domain" description="Nitrogenase/oxidoreductase component 1" evidence="1">
    <location>
        <begin position="32"/>
        <end position="414"/>
    </location>
</feature>
<dbReference type="EMBL" id="CP000673">
    <property type="protein sequence ID" value="EDK34472.1"/>
    <property type="molecule type" value="Genomic_DNA"/>
</dbReference>
<dbReference type="InterPro" id="IPR000510">
    <property type="entry name" value="Nase/OxRdtase_comp1"/>
</dbReference>
<keyword evidence="3" id="KW-1185">Reference proteome</keyword>
<dbReference type="PANTHER" id="PTHR42846:SF1">
    <property type="entry name" value="NI-SIROHYDROCHLORIN A,C-DIAMIDE REDUCTIVE CYCLASE COMPLEX, COMPONENT CFBD"/>
    <property type="match status" value="1"/>
</dbReference>
<dbReference type="AlphaFoldDB" id="A5N026"/>
<dbReference type="Pfam" id="PF00148">
    <property type="entry name" value="Oxidored_nitro"/>
    <property type="match status" value="1"/>
</dbReference>
<dbReference type="GO" id="GO:0016491">
    <property type="term" value="F:oxidoreductase activity"/>
    <property type="evidence" value="ECO:0007669"/>
    <property type="project" value="InterPro"/>
</dbReference>
<proteinExistence type="predicted"/>
<dbReference type="SUPFAM" id="SSF53807">
    <property type="entry name" value="Helical backbone' metal receptor"/>
    <property type="match status" value="1"/>
</dbReference>